<dbReference type="EMBL" id="NOZR01000018">
    <property type="protein sequence ID" value="OYN77057.1"/>
    <property type="molecule type" value="Genomic_DNA"/>
</dbReference>
<comment type="caution">
    <text evidence="4">The sequence shown here is derived from an EMBL/GenBank/DDBJ whole genome shotgun (WGS) entry which is preliminary data.</text>
</comment>
<evidence type="ECO:0000256" key="1">
    <source>
        <dbReference type="ARBA" id="ARBA00006484"/>
    </source>
</evidence>
<dbReference type="PRINTS" id="PR00080">
    <property type="entry name" value="SDRFAMILY"/>
</dbReference>
<evidence type="ECO:0008006" key="6">
    <source>
        <dbReference type="Google" id="ProtNLM"/>
    </source>
</evidence>
<dbReference type="InterPro" id="IPR036291">
    <property type="entry name" value="NAD(P)-bd_dom_sf"/>
</dbReference>
<dbReference type="InterPro" id="IPR020904">
    <property type="entry name" value="Sc_DH/Rdtase_CS"/>
</dbReference>
<dbReference type="InterPro" id="IPR002347">
    <property type="entry name" value="SDR_fam"/>
</dbReference>
<dbReference type="PANTHER" id="PTHR24322:SF736">
    <property type="entry name" value="RETINOL DEHYDROGENASE 10"/>
    <property type="match status" value="1"/>
</dbReference>
<dbReference type="PANTHER" id="PTHR24322">
    <property type="entry name" value="PKSB"/>
    <property type="match status" value="1"/>
</dbReference>
<dbReference type="AlphaFoldDB" id="A0A255DC91"/>
<dbReference type="PRINTS" id="PR00081">
    <property type="entry name" value="GDHRDH"/>
</dbReference>
<proteinExistence type="inferred from homology"/>
<protein>
    <recommendedName>
        <fullName evidence="6">Short-chain dehydrogenase</fullName>
    </recommendedName>
</protein>
<gene>
    <name evidence="4" type="ORF">CG716_19585</name>
</gene>
<keyword evidence="2" id="KW-0560">Oxidoreductase</keyword>
<dbReference type="CDD" id="cd05233">
    <property type="entry name" value="SDR_c"/>
    <property type="match status" value="1"/>
</dbReference>
<comment type="similarity">
    <text evidence="1 3">Belongs to the short-chain dehydrogenases/reductases (SDR) family.</text>
</comment>
<dbReference type="OrthoDB" id="4690547at2"/>
<dbReference type="Pfam" id="PF00106">
    <property type="entry name" value="adh_short"/>
    <property type="match status" value="1"/>
</dbReference>
<dbReference type="SUPFAM" id="SSF51735">
    <property type="entry name" value="NAD(P)-binding Rossmann-fold domains"/>
    <property type="match status" value="1"/>
</dbReference>
<sequence length="286" mass="30453">MTEIRDRAAVVTGGGHGIGRVLALELAKEGAAVAVADILLENAESVAAEISEAGGQAVALECDVCERDSIADMKHEAQRAFGPITLLVANAGATSFQRLTDMSDADVDWILHVNLMGTIHSIQAFLPDMIAGGQGGHLVATASMAGILPAWVPLHAPYSAAKLGIVGFMMNLGIELGEHGIKTTTYCPGGVATGLSTNNERYRPTRFGGPGPGPIPIPKNFIHENMKLLEPEAIAPMVVRAIRNDRQLVFDHADQRQVWLDTYQKPVLDAFDVVAREESQSQSSLL</sequence>
<name>A0A255DC91_9MYCO</name>
<organism evidence="4 5">
    <name type="scientific">Mycolicibacterium sphagni</name>
    <dbReference type="NCBI Taxonomy" id="1786"/>
    <lineage>
        <taxon>Bacteria</taxon>
        <taxon>Bacillati</taxon>
        <taxon>Actinomycetota</taxon>
        <taxon>Actinomycetes</taxon>
        <taxon>Mycobacteriales</taxon>
        <taxon>Mycobacteriaceae</taxon>
        <taxon>Mycolicibacterium</taxon>
    </lineage>
</organism>
<dbReference type="Proteomes" id="UP000216063">
    <property type="component" value="Unassembled WGS sequence"/>
</dbReference>
<dbReference type="GO" id="GO:0016616">
    <property type="term" value="F:oxidoreductase activity, acting on the CH-OH group of donors, NAD or NADP as acceptor"/>
    <property type="evidence" value="ECO:0007669"/>
    <property type="project" value="TreeGrafter"/>
</dbReference>
<evidence type="ECO:0000313" key="5">
    <source>
        <dbReference type="Proteomes" id="UP000216063"/>
    </source>
</evidence>
<accession>A0A255DC91</accession>
<evidence type="ECO:0000256" key="2">
    <source>
        <dbReference type="ARBA" id="ARBA00023002"/>
    </source>
</evidence>
<evidence type="ECO:0000313" key="4">
    <source>
        <dbReference type="EMBL" id="OYN77057.1"/>
    </source>
</evidence>
<reference evidence="4 5" key="1">
    <citation type="submission" date="2017-07" db="EMBL/GenBank/DDBJ databases">
        <title>The new phylogeny of genus Mycobacterium.</title>
        <authorList>
            <person name="Tortoli E."/>
            <person name="Trovato A."/>
            <person name="Cirillo D.M."/>
        </authorList>
    </citation>
    <scope>NUCLEOTIDE SEQUENCE [LARGE SCALE GENOMIC DNA]</scope>
    <source>
        <strain evidence="4 5">ATCC 33027</strain>
    </source>
</reference>
<evidence type="ECO:0000256" key="3">
    <source>
        <dbReference type="RuleBase" id="RU000363"/>
    </source>
</evidence>
<dbReference type="Gene3D" id="3.40.50.720">
    <property type="entry name" value="NAD(P)-binding Rossmann-like Domain"/>
    <property type="match status" value="1"/>
</dbReference>
<dbReference type="PROSITE" id="PS00061">
    <property type="entry name" value="ADH_SHORT"/>
    <property type="match status" value="1"/>
</dbReference>
<keyword evidence="5" id="KW-1185">Reference proteome</keyword>